<protein>
    <recommendedName>
        <fullName evidence="14">Protein transport protein Sec31A</fullName>
    </recommendedName>
    <alternativeName>
        <fullName evidence="16">SEC31-like protein 1</fullName>
    </alternativeName>
    <alternativeName>
        <fullName evidence="15">SEC31-related protein A</fullName>
    </alternativeName>
</protein>
<evidence type="ECO:0000256" key="16">
    <source>
        <dbReference type="ARBA" id="ARBA00043112"/>
    </source>
</evidence>
<dbReference type="InterPro" id="IPR040251">
    <property type="entry name" value="SEC31-like"/>
</dbReference>
<dbReference type="GO" id="GO:0015031">
    <property type="term" value="P:protein transport"/>
    <property type="evidence" value="ECO:0007669"/>
    <property type="project" value="UniProtKB-KW"/>
</dbReference>
<evidence type="ECO:0000256" key="3">
    <source>
        <dbReference type="ARBA" id="ARBA00009358"/>
    </source>
</evidence>
<feature type="repeat" description="WD" evidence="17">
    <location>
        <begin position="114"/>
        <end position="156"/>
    </location>
</feature>
<evidence type="ECO:0000256" key="2">
    <source>
        <dbReference type="ARBA" id="ARBA00004406"/>
    </source>
</evidence>
<dbReference type="GO" id="GO:0005789">
    <property type="term" value="C:endoplasmic reticulum membrane"/>
    <property type="evidence" value="ECO:0007669"/>
    <property type="project" value="UniProtKB-SubCell"/>
</dbReference>
<evidence type="ECO:0000256" key="7">
    <source>
        <dbReference type="ARBA" id="ARBA00022737"/>
    </source>
</evidence>
<feature type="region of interest" description="Disordered" evidence="18">
    <location>
        <begin position="907"/>
        <end position="960"/>
    </location>
</feature>
<dbReference type="OrthoDB" id="542917at2759"/>
<keyword evidence="4" id="KW-0813">Transport</keyword>
<feature type="compositionally biased region" description="Polar residues" evidence="18">
    <location>
        <begin position="1038"/>
        <end position="1049"/>
    </location>
</feature>
<keyword evidence="12" id="KW-0968">Cytoplasmic vesicle</keyword>
<dbReference type="GO" id="GO:0070971">
    <property type="term" value="C:endoplasmic reticulum exit site"/>
    <property type="evidence" value="ECO:0007669"/>
    <property type="project" value="TreeGrafter"/>
</dbReference>
<evidence type="ECO:0000256" key="11">
    <source>
        <dbReference type="ARBA" id="ARBA00023136"/>
    </source>
</evidence>
<dbReference type="SMART" id="SM00320">
    <property type="entry name" value="WD40"/>
    <property type="match status" value="6"/>
</dbReference>
<evidence type="ECO:0000256" key="14">
    <source>
        <dbReference type="ARBA" id="ARBA00039468"/>
    </source>
</evidence>
<evidence type="ECO:0000256" key="10">
    <source>
        <dbReference type="ARBA" id="ARBA00022927"/>
    </source>
</evidence>
<evidence type="ECO:0000313" key="20">
    <source>
        <dbReference type="EMBL" id="JAB87383.1"/>
    </source>
</evidence>
<dbReference type="Pfam" id="PF00400">
    <property type="entry name" value="WD40"/>
    <property type="match status" value="1"/>
</dbReference>
<evidence type="ECO:0000256" key="17">
    <source>
        <dbReference type="PROSITE-ProRule" id="PRU00221"/>
    </source>
</evidence>
<keyword evidence="11" id="KW-0472">Membrane</keyword>
<keyword evidence="10" id="KW-0653">Protein transport</keyword>
<evidence type="ECO:0000259" key="19">
    <source>
        <dbReference type="Pfam" id="PF12931"/>
    </source>
</evidence>
<dbReference type="SUPFAM" id="SSF50978">
    <property type="entry name" value="WD40 repeat-like"/>
    <property type="match status" value="1"/>
</dbReference>
<proteinExistence type="evidence at transcript level"/>
<dbReference type="PROSITE" id="PS50082">
    <property type="entry name" value="WD_REPEATS_2"/>
    <property type="match status" value="1"/>
</dbReference>
<evidence type="ECO:0000256" key="1">
    <source>
        <dbReference type="ARBA" id="ARBA00004180"/>
    </source>
</evidence>
<feature type="compositionally biased region" description="Low complexity" evidence="18">
    <location>
        <begin position="1181"/>
        <end position="1192"/>
    </location>
</feature>
<keyword evidence="6 17" id="KW-0853">WD repeat</keyword>
<dbReference type="Pfam" id="PF12931">
    <property type="entry name" value="TPR_Sec16"/>
    <property type="match status" value="1"/>
</dbReference>
<evidence type="ECO:0000256" key="6">
    <source>
        <dbReference type="ARBA" id="ARBA00022574"/>
    </source>
</evidence>
<feature type="compositionally biased region" description="Polar residues" evidence="18">
    <location>
        <begin position="865"/>
        <end position="892"/>
    </location>
</feature>
<comment type="subcellular location">
    <subcellularLocation>
        <location evidence="1">Cytoplasmic vesicle membrane</location>
        <topology evidence="1">Peripheral membrane protein</topology>
        <orientation evidence="1">Cytoplasmic side</orientation>
    </subcellularLocation>
    <subcellularLocation>
        <location evidence="2">Endoplasmic reticulum membrane</location>
        <topology evidence="2">Peripheral membrane protein</topology>
    </subcellularLocation>
</comment>
<dbReference type="InterPro" id="IPR024298">
    <property type="entry name" value="Sec16_Sec23-bd"/>
</dbReference>
<evidence type="ECO:0000256" key="5">
    <source>
        <dbReference type="ARBA" id="ARBA00022490"/>
    </source>
</evidence>
<dbReference type="GO" id="GO:0007029">
    <property type="term" value="P:endoplasmic reticulum organization"/>
    <property type="evidence" value="ECO:0007669"/>
    <property type="project" value="TreeGrafter"/>
</dbReference>
<feature type="region of interest" description="Disordered" evidence="18">
    <location>
        <begin position="506"/>
        <end position="529"/>
    </location>
</feature>
<reference evidence="20" key="1">
    <citation type="submission" date="2013-07" db="EMBL/GenBank/DDBJ databases">
        <authorList>
            <person name="Geib S."/>
        </authorList>
    </citation>
    <scope>NUCLEOTIDE SEQUENCE</scope>
</reference>
<evidence type="ECO:0000256" key="4">
    <source>
        <dbReference type="ARBA" id="ARBA00022448"/>
    </source>
</evidence>
<keyword evidence="5" id="KW-0963">Cytoplasm</keyword>
<dbReference type="GO" id="GO:0030127">
    <property type="term" value="C:COPII vesicle coat"/>
    <property type="evidence" value="ECO:0007669"/>
    <property type="project" value="TreeGrafter"/>
</dbReference>
<evidence type="ECO:0000256" key="13">
    <source>
        <dbReference type="ARBA" id="ARBA00025471"/>
    </source>
</evidence>
<feature type="compositionally biased region" description="Polar residues" evidence="18">
    <location>
        <begin position="1103"/>
        <end position="1112"/>
    </location>
</feature>
<dbReference type="Gene3D" id="2.130.10.10">
    <property type="entry name" value="YVTN repeat-like/Quinoprotein amine dehydrogenase"/>
    <property type="match status" value="1"/>
</dbReference>
<feature type="compositionally biased region" description="Polar residues" evidence="18">
    <location>
        <begin position="518"/>
        <end position="529"/>
    </location>
</feature>
<dbReference type="FunFam" id="1.20.940.10:FF:000001">
    <property type="entry name" value="Protein transport protein Sec31A isoform A"/>
    <property type="match status" value="1"/>
</dbReference>
<dbReference type="GO" id="GO:0005198">
    <property type="term" value="F:structural molecule activity"/>
    <property type="evidence" value="ECO:0007669"/>
    <property type="project" value="TreeGrafter"/>
</dbReference>
<reference evidence="20" key="2">
    <citation type="journal article" date="2014" name="BMC Genomics">
        <title>A genomic perspective to assessing quality of mass-reared SIT flies used in Mediterranean fruit fly (Ceratitis capitata) eradication in California.</title>
        <authorList>
            <person name="Calla B."/>
            <person name="Hall B."/>
            <person name="Hou S."/>
            <person name="Geib S.M."/>
        </authorList>
    </citation>
    <scope>NUCLEOTIDE SEQUENCE</scope>
</reference>
<organism evidence="20">
    <name type="scientific">Ceratitis capitata</name>
    <name type="common">Mediterranean fruit fly</name>
    <name type="synonym">Tephritis capitata</name>
    <dbReference type="NCBI Taxonomy" id="7213"/>
    <lineage>
        <taxon>Eukaryota</taxon>
        <taxon>Metazoa</taxon>
        <taxon>Ecdysozoa</taxon>
        <taxon>Arthropoda</taxon>
        <taxon>Hexapoda</taxon>
        <taxon>Insecta</taxon>
        <taxon>Pterygota</taxon>
        <taxon>Neoptera</taxon>
        <taxon>Endopterygota</taxon>
        <taxon>Diptera</taxon>
        <taxon>Brachycera</taxon>
        <taxon>Muscomorpha</taxon>
        <taxon>Tephritoidea</taxon>
        <taxon>Tephritidae</taxon>
        <taxon>Ceratitis</taxon>
        <taxon>Ceratitis</taxon>
    </lineage>
</organism>
<evidence type="ECO:0000256" key="15">
    <source>
        <dbReference type="ARBA" id="ARBA00041470"/>
    </source>
</evidence>
<keyword evidence="8" id="KW-0256">Endoplasmic reticulum</keyword>
<dbReference type="PANTHER" id="PTHR13923">
    <property type="entry name" value="SEC31-RELATED PROTEIN"/>
    <property type="match status" value="1"/>
</dbReference>
<dbReference type="PANTHER" id="PTHR13923:SF11">
    <property type="entry name" value="SECRETORY 31, ISOFORM D"/>
    <property type="match status" value="1"/>
</dbReference>
<evidence type="ECO:0000256" key="9">
    <source>
        <dbReference type="ARBA" id="ARBA00022892"/>
    </source>
</evidence>
<comment type="function">
    <text evidence="13">Component of the coat protein complex II (COPII) which promotes the formation of transport vesicles from the endoplasmic reticulum (ER). The coat has two main functions, the physical deformation of the endoplasmic reticulum membrane into vesicles and the selection of cargo molecules.</text>
</comment>
<name>W8AS27_CERCA</name>
<dbReference type="InterPro" id="IPR036322">
    <property type="entry name" value="WD40_repeat_dom_sf"/>
</dbReference>
<dbReference type="Gene3D" id="1.25.40.1030">
    <property type="match status" value="1"/>
</dbReference>
<dbReference type="GO" id="GO:0090110">
    <property type="term" value="P:COPII-coated vesicle cargo loading"/>
    <property type="evidence" value="ECO:0007669"/>
    <property type="project" value="TreeGrafter"/>
</dbReference>
<comment type="similarity">
    <text evidence="3">Belongs to the WD repeat SEC31 family.</text>
</comment>
<sequence>MKVKELQKTVNIAWSPLPQNPIYLAAGSAAQQIDSNVNPTLEIYSTNFIDPSYDLELKASLPSQYRFQKVIWSPTGYDGAHPNGLIVGGCEGGHVMIYSAAKMLANEEGLIARQDKHTGPVSGLDVNPFQTNLLASCASESEIFIWDLNNTTTHMNPGTKTQPLEDVQNVAWNRQVQHILASVFSSRCVIWDLRKSEQIIKLSDTQSRVRWHAIQWHPDVATQVWLASEDDQAPVVQLWDLRYATAPAKTMQIHQRGVLGMSWCPRDVDLMVSCGKDNHIYCWNPNTDLPEGEILSEVAATATWYSDVQWCPRNPALVASASLDGNVSIYSLFGGTQQQVQTSNKIADSFPGMDQIAQAPIPQQSTQIVYHDLKRAPKWIKRPCGVAFGFGGKLVHFNGQSKQVQVSQVVTEPELVERANALERSLTEANFVDYCRERADKMPDQNGRYLWYFIKANFELNPKEEMLNLLGFNKDDIDSKFAKFVKEDETQQNEVDQVTNRLANLTHSDSSEVECDQSTDGSTDTSHPVDNNAIFDGIAATHKQQQLDSENAAKPAKQFAIPKGEHPDSLITEAILTGNLEAAVELCLDSQRPSEALIIASTAGIDFLTKIHNRYLQQQQNELSNVISALVTRDWLDFVNRCTVESWKEALVAALKHSDRKVVDICERLGDRLLEERAQSVDFTRNAMLCYVCAGSIDKLVAAWHQLKALEHQSNNYKPNTNELQELAEIVMLMSKSLEQQGIALDLNGRFADFITQYGGLLVAQGALTAALAYIFALSTGNNEENIELTELRERIYNTVNYRPPVAAAGGRGAYQQRQQQQNIYGRQQQQQQLPPQQQQQAAVARGSFSHGLPQTQGVYGGAPATNQYGTNPPNNWNSSAVSTPSGVSALSQPPVPPTLFNPLAAAAGSQQPATSAAAKPPLPGAAIPGHITNDALHAQPPRPASNASSQGGSGANLHSRSKYVLDPSVASAGSMGGYGVGGGYQPQMAAPAPAVVPSFNTSPFNAPLVAAPSVLQPSPAPFNVGAGGLYGLSGSNNYTDINNTQQSLAPAPPPPTQSLQRTRTPPPGWNDPPALKSTRAPKKPEPAPTAAPITHPLFGVDPNQNQNQNGFTDPYGNAPYQNSGMPPPPPTANNSNMVANPLQPTSPAGYYNPTLPQNNNLPTQQFPQQMNFQTSAIPQQQQQQWNTQPQNVGYTEQPAPVQRQPEVPKEKPPLPEEYIYLQTVLEELKNQCLAASADPRMKRKFVDVAKRLENLYDCLRDGRLHSTTITALNQIVQYIQVGDYANALQTHTQIAFGSDFSQCAGFMPGLKVLVQSAADLQIYLR</sequence>
<feature type="region of interest" description="Disordered" evidence="18">
    <location>
        <begin position="808"/>
        <end position="895"/>
    </location>
</feature>
<dbReference type="FunFam" id="2.130.10.10:FF:000009">
    <property type="entry name" value="Protein transport protein Sec31A isoform A"/>
    <property type="match status" value="1"/>
</dbReference>
<dbReference type="Gene3D" id="1.20.940.10">
    <property type="entry name" value="Functional domain of the splicing factor Prp18"/>
    <property type="match status" value="1"/>
</dbReference>
<evidence type="ECO:0000256" key="12">
    <source>
        <dbReference type="ARBA" id="ARBA00023329"/>
    </source>
</evidence>
<feature type="domain" description="Sec16 Sec23-binding" evidence="19">
    <location>
        <begin position="571"/>
        <end position="781"/>
    </location>
</feature>
<keyword evidence="9" id="KW-0931">ER-Golgi transport</keyword>
<dbReference type="InterPro" id="IPR001680">
    <property type="entry name" value="WD40_rpt"/>
</dbReference>
<evidence type="ECO:0000256" key="18">
    <source>
        <dbReference type="SAM" id="MobiDB-lite"/>
    </source>
</evidence>
<evidence type="ECO:0000256" key="8">
    <source>
        <dbReference type="ARBA" id="ARBA00022824"/>
    </source>
</evidence>
<dbReference type="InterPro" id="IPR015943">
    <property type="entry name" value="WD40/YVTN_repeat-like_dom_sf"/>
</dbReference>
<dbReference type="EMBL" id="GAMC01019172">
    <property type="protein sequence ID" value="JAB87383.1"/>
    <property type="molecule type" value="mRNA"/>
</dbReference>
<feature type="region of interest" description="Disordered" evidence="18">
    <location>
        <begin position="1181"/>
        <end position="1213"/>
    </location>
</feature>
<keyword evidence="7" id="KW-0677">Repeat</keyword>
<feature type="compositionally biased region" description="Low complexity" evidence="18">
    <location>
        <begin position="814"/>
        <end position="847"/>
    </location>
</feature>
<gene>
    <name evidence="20" type="primary">SC31A</name>
</gene>
<accession>W8AS27</accession>
<feature type="region of interest" description="Disordered" evidence="18">
    <location>
        <begin position="1038"/>
        <end position="1133"/>
    </location>
</feature>